<accession>A0A1H1KDV0</accession>
<evidence type="ECO:0000313" key="1">
    <source>
        <dbReference type="EMBL" id="SDR60227.1"/>
    </source>
</evidence>
<name>A0A1H1KDV0_9BURK</name>
<evidence type="ECO:0000313" key="2">
    <source>
        <dbReference type="Proteomes" id="UP000199365"/>
    </source>
</evidence>
<gene>
    <name evidence="1" type="ORF">SAMN05445850_7205</name>
</gene>
<dbReference type="RefSeq" id="WP_090811949.1">
    <property type="nucleotide sequence ID" value="NZ_FNKX01000003.1"/>
</dbReference>
<sequence>MLSPHEIATLMLLETNPRPENFDPGDLDALCERQLVFVEKLASGYARGRLTAQGRSILRSVGRVISGG</sequence>
<dbReference type="STRING" id="157910.SAMN05445850_7205"/>
<reference evidence="2" key="1">
    <citation type="submission" date="2016-10" db="EMBL/GenBank/DDBJ databases">
        <authorList>
            <person name="Varghese N."/>
            <person name="Submissions S."/>
        </authorList>
    </citation>
    <scope>NUCLEOTIDE SEQUENCE [LARGE SCALE GENOMIC DNA]</scope>
    <source>
        <strain evidence="2">DUS833</strain>
    </source>
</reference>
<keyword evidence="2" id="KW-1185">Reference proteome</keyword>
<evidence type="ECO:0008006" key="3">
    <source>
        <dbReference type="Google" id="ProtNLM"/>
    </source>
</evidence>
<dbReference type="EMBL" id="FNKX01000003">
    <property type="protein sequence ID" value="SDR60227.1"/>
    <property type="molecule type" value="Genomic_DNA"/>
</dbReference>
<dbReference type="AlphaFoldDB" id="A0A1H1KDV0"/>
<protein>
    <recommendedName>
        <fullName evidence="3">Preprotein translocase subunit SecA</fullName>
    </recommendedName>
</protein>
<organism evidence="1 2">
    <name type="scientific">Paraburkholderia tuberum</name>
    <dbReference type="NCBI Taxonomy" id="157910"/>
    <lineage>
        <taxon>Bacteria</taxon>
        <taxon>Pseudomonadati</taxon>
        <taxon>Pseudomonadota</taxon>
        <taxon>Betaproteobacteria</taxon>
        <taxon>Burkholderiales</taxon>
        <taxon>Burkholderiaceae</taxon>
        <taxon>Paraburkholderia</taxon>
    </lineage>
</organism>
<dbReference type="Proteomes" id="UP000199365">
    <property type="component" value="Unassembled WGS sequence"/>
</dbReference>
<proteinExistence type="predicted"/>